<dbReference type="PANTHER" id="PTHR24161">
    <property type="entry name" value="ANK_REP_REGION DOMAIN-CONTAINING PROTEIN-RELATED"/>
    <property type="match status" value="1"/>
</dbReference>
<evidence type="ECO:0000256" key="1">
    <source>
        <dbReference type="ARBA" id="ARBA00022737"/>
    </source>
</evidence>
<dbReference type="Ensembl" id="ENSPKIT00000014845.1">
    <property type="protein sequence ID" value="ENSPKIP00000033948.1"/>
    <property type="gene ID" value="ENSPKIG00000013474.1"/>
</dbReference>
<evidence type="ECO:0000256" key="4">
    <source>
        <dbReference type="SAM" id="MobiDB-lite"/>
    </source>
</evidence>
<dbReference type="GeneTree" id="ENSGT00940000174788"/>
<evidence type="ECO:0000256" key="3">
    <source>
        <dbReference type="PROSITE-ProRule" id="PRU00023"/>
    </source>
</evidence>
<dbReference type="SUPFAM" id="SSF48403">
    <property type="entry name" value="Ankyrin repeat"/>
    <property type="match status" value="1"/>
</dbReference>
<dbReference type="Proteomes" id="UP000261540">
    <property type="component" value="Unplaced"/>
</dbReference>
<dbReference type="PROSITE" id="PS50088">
    <property type="entry name" value="ANK_REPEAT"/>
    <property type="match status" value="1"/>
</dbReference>
<dbReference type="InterPro" id="IPR002110">
    <property type="entry name" value="Ankyrin_rpt"/>
</dbReference>
<reference evidence="5" key="2">
    <citation type="submission" date="2025-09" db="UniProtKB">
        <authorList>
            <consortium name="Ensembl"/>
        </authorList>
    </citation>
    <scope>IDENTIFICATION</scope>
</reference>
<dbReference type="InterPro" id="IPR036770">
    <property type="entry name" value="Ankyrin_rpt-contain_sf"/>
</dbReference>
<keyword evidence="1" id="KW-0677">Repeat</keyword>
<accession>A0A3B3SUJ6</accession>
<name>A0A3B3SUJ6_9TELE</name>
<proteinExistence type="predicted"/>
<organism evidence="5 6">
    <name type="scientific">Paramormyrops kingsleyae</name>
    <dbReference type="NCBI Taxonomy" id="1676925"/>
    <lineage>
        <taxon>Eukaryota</taxon>
        <taxon>Metazoa</taxon>
        <taxon>Chordata</taxon>
        <taxon>Craniata</taxon>
        <taxon>Vertebrata</taxon>
        <taxon>Euteleostomi</taxon>
        <taxon>Actinopterygii</taxon>
        <taxon>Neopterygii</taxon>
        <taxon>Teleostei</taxon>
        <taxon>Osteoglossocephala</taxon>
        <taxon>Osteoglossomorpha</taxon>
        <taxon>Osteoglossiformes</taxon>
        <taxon>Mormyridae</taxon>
        <taxon>Paramormyrops</taxon>
    </lineage>
</organism>
<dbReference type="STRING" id="1676925.ENSPKIP00000033948"/>
<dbReference type="PANTHER" id="PTHR24161:SF85">
    <property type="entry name" value="PALMITOYLTRANSFERASE HIP14"/>
    <property type="match status" value="1"/>
</dbReference>
<evidence type="ECO:0000313" key="5">
    <source>
        <dbReference type="Ensembl" id="ENSPKIP00000033948.1"/>
    </source>
</evidence>
<keyword evidence="2 3" id="KW-0040">ANK repeat</keyword>
<dbReference type="Pfam" id="PF13637">
    <property type="entry name" value="Ank_4"/>
    <property type="match status" value="1"/>
</dbReference>
<protein>
    <submittedName>
        <fullName evidence="5">Uncharacterized protein</fullName>
    </submittedName>
</protein>
<keyword evidence="6" id="KW-1185">Reference proteome</keyword>
<feature type="repeat" description="ANK" evidence="3">
    <location>
        <begin position="5"/>
        <end position="37"/>
    </location>
</feature>
<evidence type="ECO:0000256" key="2">
    <source>
        <dbReference type="ARBA" id="ARBA00023043"/>
    </source>
</evidence>
<sequence length="271" mass="29619">THESTSEMHIHDAILKADFRLARRLVESGIDVDARDTAGRTPLMLCALHDGELRAVGVARMLLIHGARAGLCDQRGRSALMYAALYGRLPLATLLIQALDSDLNHVDLEGRTALRHAADGGNITIYGLLLDATKKYGFTRDTSVANVFLSDPRSGRHKSAAVGWRVDMVSLREALQVQLSPSYRPEARALPGSQHLCQTPPPPEQVLKGRKLSLDGACEALTQKRLQERVTHRRSSVAAIPLSCLNRQRSTAGLQRQAESRGTWKPPSSAN</sequence>
<feature type="region of interest" description="Disordered" evidence="4">
    <location>
        <begin position="249"/>
        <end position="271"/>
    </location>
</feature>
<dbReference type="Pfam" id="PF12796">
    <property type="entry name" value="Ank_2"/>
    <property type="match status" value="1"/>
</dbReference>
<dbReference type="Gene3D" id="1.25.40.20">
    <property type="entry name" value="Ankyrin repeat-containing domain"/>
    <property type="match status" value="1"/>
</dbReference>
<dbReference type="SMART" id="SM00248">
    <property type="entry name" value="ANK"/>
    <property type="match status" value="4"/>
</dbReference>
<evidence type="ECO:0000313" key="6">
    <source>
        <dbReference type="Proteomes" id="UP000261540"/>
    </source>
</evidence>
<dbReference type="AlphaFoldDB" id="A0A3B3SUJ6"/>
<reference evidence="5" key="1">
    <citation type="submission" date="2025-08" db="UniProtKB">
        <authorList>
            <consortium name="Ensembl"/>
        </authorList>
    </citation>
    <scope>IDENTIFICATION</scope>
</reference>